<dbReference type="Pfam" id="PF01041">
    <property type="entry name" value="DegT_DnrJ_EryC1"/>
    <property type="match status" value="1"/>
</dbReference>
<evidence type="ECO:0000313" key="5">
    <source>
        <dbReference type="EMBL" id="PFG17471.1"/>
    </source>
</evidence>
<evidence type="ECO:0000256" key="4">
    <source>
        <dbReference type="RuleBase" id="RU004508"/>
    </source>
</evidence>
<dbReference type="Proteomes" id="UP000226079">
    <property type="component" value="Unassembled WGS sequence"/>
</dbReference>
<dbReference type="Gene3D" id="3.40.640.10">
    <property type="entry name" value="Type I PLP-dependent aspartate aminotransferase-like (Major domain)"/>
    <property type="match status" value="1"/>
</dbReference>
<dbReference type="GO" id="GO:0008483">
    <property type="term" value="F:transaminase activity"/>
    <property type="evidence" value="ECO:0007669"/>
    <property type="project" value="TreeGrafter"/>
</dbReference>
<dbReference type="InterPro" id="IPR000653">
    <property type="entry name" value="DegT/StrS_aminotransferase"/>
</dbReference>
<dbReference type="Gene3D" id="3.90.1150.10">
    <property type="entry name" value="Aspartate Aminotransferase, domain 1"/>
    <property type="match status" value="1"/>
</dbReference>
<dbReference type="RefSeq" id="WP_098460898.1">
    <property type="nucleotide sequence ID" value="NZ_PDJC01000001.1"/>
</dbReference>
<feature type="active site" description="Proton acceptor" evidence="2">
    <location>
        <position position="191"/>
    </location>
</feature>
<name>A0A2A9CTI7_9ACTN</name>
<dbReference type="PIRSF" id="PIRSF000390">
    <property type="entry name" value="PLP_StrS"/>
    <property type="match status" value="1"/>
</dbReference>
<keyword evidence="3 4" id="KW-0663">Pyridoxal phosphate</keyword>
<accession>A0A2A9CTI7</accession>
<dbReference type="GO" id="GO:0000271">
    <property type="term" value="P:polysaccharide biosynthetic process"/>
    <property type="evidence" value="ECO:0007669"/>
    <property type="project" value="TreeGrafter"/>
</dbReference>
<protein>
    <submittedName>
        <fullName evidence="5">dTDP-4-amino-4,6-dideoxygalactose transaminase</fullName>
    </submittedName>
</protein>
<dbReference type="CDD" id="cd00616">
    <property type="entry name" value="AHBA_syn"/>
    <property type="match status" value="1"/>
</dbReference>
<sequence length="395" mass="42815">MTPTEVAEEFLPFARPDITEDEVEAVTTALRSGWITTGPSAAAFEREFADFLGPDLHAVAVNSATAGLHLALEALGIGPGDEVLVPTWTFTATAEVVRYLGATPVLVDVEPGSLNLDFEAAARAVTPRTRAIIPVHFSGLPVSRTTLADFAAAHDLRVVEDAAHAFPVYSESRLVGDSASDAVIFSFYSTKTITTGEGGMLVTSRPELAKRARTMRLHGISRDVFDRYTSTKPSWHYEVVAPGFKYNLTDLAAAMGRVQLRRAREMASARKSIADRYNYGLAGLPLTLPQGPVEANGHAWHVYSIRLGSDAPISRDGFIEALVERGVGTSVHFIPLHLHPYWRDTYHLAPEHFPVATEAFGRVVSLPIFSSMTDHDVQRVIAATREVLLGTAGAQ</sequence>
<proteinExistence type="inferred from homology"/>
<organism evidence="5 6">
    <name type="scientific">Propionicimonas paludicola</name>
    <dbReference type="NCBI Taxonomy" id="185243"/>
    <lineage>
        <taxon>Bacteria</taxon>
        <taxon>Bacillati</taxon>
        <taxon>Actinomycetota</taxon>
        <taxon>Actinomycetes</taxon>
        <taxon>Propionibacteriales</taxon>
        <taxon>Nocardioidaceae</taxon>
        <taxon>Propionicimonas</taxon>
    </lineage>
</organism>
<evidence type="ECO:0000256" key="2">
    <source>
        <dbReference type="PIRSR" id="PIRSR000390-1"/>
    </source>
</evidence>
<dbReference type="PANTHER" id="PTHR30244:SF34">
    <property type="entry name" value="DTDP-4-AMINO-4,6-DIDEOXYGALACTOSE TRANSAMINASE"/>
    <property type="match status" value="1"/>
</dbReference>
<evidence type="ECO:0000256" key="3">
    <source>
        <dbReference type="PIRSR" id="PIRSR000390-2"/>
    </source>
</evidence>
<comment type="caution">
    <text evidence="5">The sequence shown here is derived from an EMBL/GenBank/DDBJ whole genome shotgun (WGS) entry which is preliminary data.</text>
</comment>
<comment type="similarity">
    <text evidence="4">Belongs to the DegT/DnrJ/EryC1 family.</text>
</comment>
<reference evidence="5 6" key="1">
    <citation type="submission" date="2017-10" db="EMBL/GenBank/DDBJ databases">
        <title>Sequencing the genomes of 1000 actinobacteria strains.</title>
        <authorList>
            <person name="Klenk H.-P."/>
        </authorList>
    </citation>
    <scope>NUCLEOTIDE SEQUENCE [LARGE SCALE GENOMIC DNA]</scope>
    <source>
        <strain evidence="5 6">DSM 15597</strain>
    </source>
</reference>
<feature type="modified residue" description="N6-(pyridoxal phosphate)lysine" evidence="3">
    <location>
        <position position="191"/>
    </location>
</feature>
<dbReference type="InterPro" id="IPR015421">
    <property type="entry name" value="PyrdxlP-dep_Trfase_major"/>
</dbReference>
<gene>
    <name evidence="5" type="ORF">ATK74_2042</name>
</gene>
<dbReference type="InterPro" id="IPR015424">
    <property type="entry name" value="PyrdxlP-dep_Trfase"/>
</dbReference>
<dbReference type="SUPFAM" id="SSF53383">
    <property type="entry name" value="PLP-dependent transferases"/>
    <property type="match status" value="1"/>
</dbReference>
<evidence type="ECO:0000256" key="1">
    <source>
        <dbReference type="ARBA" id="ARBA00001933"/>
    </source>
</evidence>
<evidence type="ECO:0000313" key="6">
    <source>
        <dbReference type="Proteomes" id="UP000226079"/>
    </source>
</evidence>
<dbReference type="AlphaFoldDB" id="A0A2A9CTI7"/>
<comment type="cofactor">
    <cofactor evidence="1">
        <name>pyridoxal 5'-phosphate</name>
        <dbReference type="ChEBI" id="CHEBI:597326"/>
    </cofactor>
</comment>
<keyword evidence="6" id="KW-1185">Reference proteome</keyword>
<dbReference type="EMBL" id="PDJC01000001">
    <property type="protein sequence ID" value="PFG17471.1"/>
    <property type="molecule type" value="Genomic_DNA"/>
</dbReference>
<dbReference type="GO" id="GO:0030170">
    <property type="term" value="F:pyridoxal phosphate binding"/>
    <property type="evidence" value="ECO:0007669"/>
    <property type="project" value="TreeGrafter"/>
</dbReference>
<dbReference type="OrthoDB" id="9804264at2"/>
<dbReference type="InterPro" id="IPR015422">
    <property type="entry name" value="PyrdxlP-dep_Trfase_small"/>
</dbReference>
<dbReference type="PANTHER" id="PTHR30244">
    <property type="entry name" value="TRANSAMINASE"/>
    <property type="match status" value="1"/>
</dbReference>